<protein>
    <submittedName>
        <fullName evidence="1">TetR/AcrR family transcriptional regulator</fullName>
    </submittedName>
</protein>
<sequence>MTATSRKERAAETEAALKEAAKRVFAAKGYLNTKITDITAEAGRAAGSFYNHFASKEELLEALLADLAAASDVNASSPEHKADFTDPEAVRWHVREYWSFHRDNAATMLALRQAAMVSDDFARTFARFGADQAEDILGHLGYVTAAGLELPASERLTLAMMGELVNGFAHTWLLDPSSVSEEDAIEALTRFIYRGFTGRDVS</sequence>
<keyword evidence="2" id="KW-1185">Reference proteome</keyword>
<dbReference type="EMBL" id="CP150484">
    <property type="protein sequence ID" value="WYW21669.1"/>
    <property type="molecule type" value="Genomic_DNA"/>
</dbReference>
<evidence type="ECO:0000313" key="1">
    <source>
        <dbReference type="EMBL" id="WYW21669.1"/>
    </source>
</evidence>
<organism evidence="1 2">
    <name type="scientific">Amycolatopsis coloradensis</name>
    <dbReference type="NCBI Taxonomy" id="76021"/>
    <lineage>
        <taxon>Bacteria</taxon>
        <taxon>Bacillati</taxon>
        <taxon>Actinomycetota</taxon>
        <taxon>Actinomycetes</taxon>
        <taxon>Pseudonocardiales</taxon>
        <taxon>Pseudonocardiaceae</taxon>
        <taxon>Amycolatopsis</taxon>
    </lineage>
</organism>
<gene>
    <name evidence="1" type="ORF">LCL61_39660</name>
</gene>
<reference evidence="1" key="1">
    <citation type="submission" date="2023-10" db="EMBL/GenBank/DDBJ databases">
        <title>Whole genome sequencing of actinobacterial strain Amycolatopsis sp. (BCA-696) identifies the underlying plant growth-promoting genes.</title>
        <authorList>
            <person name="Gandham P."/>
            <person name="Vadla N."/>
            <person name="Saji A."/>
            <person name="Srinivas V."/>
            <person name="Ruperao P."/>
            <person name="Selvanayagam S."/>
            <person name="Saxena R.K."/>
            <person name="Rathore A."/>
            <person name="Gopalakrishnan S."/>
            <person name="Thakur V."/>
        </authorList>
    </citation>
    <scope>NUCLEOTIDE SEQUENCE</scope>
    <source>
        <strain evidence="1">BCA-696</strain>
    </source>
</reference>
<proteinExistence type="predicted"/>
<accession>A0ACD5BQY0</accession>
<dbReference type="Proteomes" id="UP001456344">
    <property type="component" value="Chromosome"/>
</dbReference>
<evidence type="ECO:0000313" key="2">
    <source>
        <dbReference type="Proteomes" id="UP001456344"/>
    </source>
</evidence>
<name>A0ACD5BQY0_9PSEU</name>